<evidence type="ECO:0000256" key="1">
    <source>
        <dbReference type="SAM" id="MobiDB-lite"/>
    </source>
</evidence>
<dbReference type="Proteomes" id="UP001459277">
    <property type="component" value="Unassembled WGS sequence"/>
</dbReference>
<keyword evidence="3" id="KW-1185">Reference proteome</keyword>
<comment type="caution">
    <text evidence="2">The sequence shown here is derived from an EMBL/GenBank/DDBJ whole genome shotgun (WGS) entry which is preliminary data.</text>
</comment>
<proteinExistence type="predicted"/>
<sequence>MAPKRKSVLSRNPLCSEASTSTDPAPSSVQFRDEDAQKDFSENFFKRGVHSERRVILANFADTDLHDVIHSRGWESLYSIVVTPKLVSDVLRVLRVEHPDYPDCERLRTMSKDEMISTFYERPSDWSEHQFILCRPFAKDVYKDTATRDKLIFPSVIMRIFSHFSIPFPSSDYFSVMCVIDTATVKHSEAQFRSRQTGSAAPPSHSASSRFALSTSAFSSFMGDVTLRDIMVQLQRMDARLDTLSTELYQVVMGGFALEASPPPPLVASDSDASDAGDVVDASNDDDDGDASSSDEMST</sequence>
<feature type="compositionally biased region" description="Polar residues" evidence="1">
    <location>
        <begin position="17"/>
        <end position="30"/>
    </location>
</feature>
<organism evidence="2 3">
    <name type="scientific">Lithocarpus litseifolius</name>
    <dbReference type="NCBI Taxonomy" id="425828"/>
    <lineage>
        <taxon>Eukaryota</taxon>
        <taxon>Viridiplantae</taxon>
        <taxon>Streptophyta</taxon>
        <taxon>Embryophyta</taxon>
        <taxon>Tracheophyta</taxon>
        <taxon>Spermatophyta</taxon>
        <taxon>Magnoliopsida</taxon>
        <taxon>eudicotyledons</taxon>
        <taxon>Gunneridae</taxon>
        <taxon>Pentapetalae</taxon>
        <taxon>rosids</taxon>
        <taxon>fabids</taxon>
        <taxon>Fagales</taxon>
        <taxon>Fagaceae</taxon>
        <taxon>Lithocarpus</taxon>
    </lineage>
</organism>
<accession>A0AAW2D1J8</accession>
<evidence type="ECO:0000313" key="2">
    <source>
        <dbReference type="EMBL" id="KAL0004440.1"/>
    </source>
</evidence>
<reference evidence="2 3" key="1">
    <citation type="submission" date="2024-01" db="EMBL/GenBank/DDBJ databases">
        <title>A telomere-to-telomere, gap-free genome of sweet tea (Lithocarpus litseifolius).</title>
        <authorList>
            <person name="Zhou J."/>
        </authorList>
    </citation>
    <scope>NUCLEOTIDE SEQUENCE [LARGE SCALE GENOMIC DNA]</scope>
    <source>
        <strain evidence="2">Zhou-2022a</strain>
        <tissue evidence="2">Leaf</tissue>
    </source>
</reference>
<gene>
    <name evidence="2" type="ORF">SO802_012001</name>
</gene>
<feature type="compositionally biased region" description="Low complexity" evidence="1">
    <location>
        <begin position="267"/>
        <end position="282"/>
    </location>
</feature>
<evidence type="ECO:0000313" key="3">
    <source>
        <dbReference type="Proteomes" id="UP001459277"/>
    </source>
</evidence>
<feature type="region of interest" description="Disordered" evidence="1">
    <location>
        <begin position="262"/>
        <end position="299"/>
    </location>
</feature>
<dbReference type="EMBL" id="JAZDWU010000004">
    <property type="protein sequence ID" value="KAL0004440.1"/>
    <property type="molecule type" value="Genomic_DNA"/>
</dbReference>
<name>A0AAW2D1J8_9ROSI</name>
<dbReference type="AlphaFoldDB" id="A0AAW2D1J8"/>
<feature type="region of interest" description="Disordered" evidence="1">
    <location>
        <begin position="1"/>
        <end position="31"/>
    </location>
</feature>
<protein>
    <submittedName>
        <fullName evidence="2">Uncharacterized protein</fullName>
    </submittedName>
</protein>